<evidence type="ECO:0000313" key="16">
    <source>
        <dbReference type="EMBL" id="CAB3673038.1"/>
    </source>
</evidence>
<feature type="chain" id="PRO_5028927753" evidence="13">
    <location>
        <begin position="27"/>
        <end position="670"/>
    </location>
</feature>
<evidence type="ECO:0000256" key="3">
    <source>
        <dbReference type="ARBA" id="ARBA00022452"/>
    </source>
</evidence>
<name>A0A6S6ZDP5_9BURK</name>
<evidence type="ECO:0000256" key="4">
    <source>
        <dbReference type="ARBA" id="ARBA00022496"/>
    </source>
</evidence>
<keyword evidence="8 12" id="KW-0798">TonB box</keyword>
<evidence type="ECO:0000256" key="8">
    <source>
        <dbReference type="ARBA" id="ARBA00023077"/>
    </source>
</evidence>
<dbReference type="InterPro" id="IPR039426">
    <property type="entry name" value="TonB-dep_rcpt-like"/>
</dbReference>
<feature type="signal peptide" evidence="13">
    <location>
        <begin position="1"/>
        <end position="26"/>
    </location>
</feature>
<evidence type="ECO:0000256" key="10">
    <source>
        <dbReference type="ARBA" id="ARBA00023237"/>
    </source>
</evidence>
<dbReference type="AlphaFoldDB" id="A0A6S6ZDP5"/>
<dbReference type="PROSITE" id="PS52016">
    <property type="entry name" value="TONB_DEPENDENT_REC_3"/>
    <property type="match status" value="1"/>
</dbReference>
<keyword evidence="7" id="KW-0406">Ion transport</keyword>
<evidence type="ECO:0000259" key="14">
    <source>
        <dbReference type="Pfam" id="PF00593"/>
    </source>
</evidence>
<proteinExistence type="inferred from homology"/>
<evidence type="ECO:0000256" key="12">
    <source>
        <dbReference type="RuleBase" id="RU003357"/>
    </source>
</evidence>
<feature type="domain" description="TonB-dependent receptor plug" evidence="15">
    <location>
        <begin position="52"/>
        <end position="158"/>
    </location>
</feature>
<dbReference type="Gene3D" id="2.40.170.20">
    <property type="entry name" value="TonB-dependent receptor, beta-barrel domain"/>
    <property type="match status" value="1"/>
</dbReference>
<dbReference type="PANTHER" id="PTHR32552:SF81">
    <property type="entry name" value="TONB-DEPENDENT OUTER MEMBRANE RECEPTOR"/>
    <property type="match status" value="1"/>
</dbReference>
<dbReference type="InterPro" id="IPR000531">
    <property type="entry name" value="Beta-barrel_TonB"/>
</dbReference>
<feature type="domain" description="TonB-dependent receptor-like beta-barrel" evidence="14">
    <location>
        <begin position="243"/>
        <end position="638"/>
    </location>
</feature>
<accession>A0A6S6ZDP5</accession>
<keyword evidence="17" id="KW-1185">Reference proteome</keyword>
<evidence type="ECO:0000259" key="15">
    <source>
        <dbReference type="Pfam" id="PF07715"/>
    </source>
</evidence>
<keyword evidence="2 11" id="KW-0813">Transport</keyword>
<protein>
    <submittedName>
        <fullName evidence="16">Pesticin receptor</fullName>
    </submittedName>
</protein>
<comment type="similarity">
    <text evidence="11 12">Belongs to the TonB-dependent receptor family.</text>
</comment>
<keyword evidence="6" id="KW-0408">Iron</keyword>
<dbReference type="InterPro" id="IPR036942">
    <property type="entry name" value="Beta-barrel_TonB_sf"/>
</dbReference>
<evidence type="ECO:0000256" key="6">
    <source>
        <dbReference type="ARBA" id="ARBA00023004"/>
    </source>
</evidence>
<dbReference type="EMBL" id="CADIJQ010000001">
    <property type="protein sequence ID" value="CAB3673038.1"/>
    <property type="molecule type" value="Genomic_DNA"/>
</dbReference>
<dbReference type="Pfam" id="PF07715">
    <property type="entry name" value="Plug"/>
    <property type="match status" value="1"/>
</dbReference>
<keyword evidence="5 11" id="KW-0812">Transmembrane</keyword>
<evidence type="ECO:0000256" key="5">
    <source>
        <dbReference type="ARBA" id="ARBA00022692"/>
    </source>
</evidence>
<keyword evidence="16" id="KW-0675">Receptor</keyword>
<evidence type="ECO:0000256" key="13">
    <source>
        <dbReference type="SAM" id="SignalP"/>
    </source>
</evidence>
<dbReference type="GO" id="GO:0009279">
    <property type="term" value="C:cell outer membrane"/>
    <property type="evidence" value="ECO:0007669"/>
    <property type="project" value="UniProtKB-SubCell"/>
</dbReference>
<evidence type="ECO:0000256" key="9">
    <source>
        <dbReference type="ARBA" id="ARBA00023136"/>
    </source>
</evidence>
<evidence type="ECO:0000256" key="1">
    <source>
        <dbReference type="ARBA" id="ARBA00004571"/>
    </source>
</evidence>
<dbReference type="Proteomes" id="UP000494269">
    <property type="component" value="Unassembled WGS sequence"/>
</dbReference>
<dbReference type="Pfam" id="PF00593">
    <property type="entry name" value="TonB_dep_Rec_b-barrel"/>
    <property type="match status" value="1"/>
</dbReference>
<dbReference type="GO" id="GO:0006826">
    <property type="term" value="P:iron ion transport"/>
    <property type="evidence" value="ECO:0007669"/>
    <property type="project" value="UniProtKB-KW"/>
</dbReference>
<keyword evidence="3 11" id="KW-1134">Transmembrane beta strand</keyword>
<dbReference type="CDD" id="cd01347">
    <property type="entry name" value="ligand_gated_channel"/>
    <property type="match status" value="1"/>
</dbReference>
<evidence type="ECO:0000256" key="2">
    <source>
        <dbReference type="ARBA" id="ARBA00022448"/>
    </source>
</evidence>
<organism evidence="16 17">
    <name type="scientific">Achromobacter kerstersii</name>
    <dbReference type="NCBI Taxonomy" id="1353890"/>
    <lineage>
        <taxon>Bacteria</taxon>
        <taxon>Pseudomonadati</taxon>
        <taxon>Pseudomonadota</taxon>
        <taxon>Betaproteobacteria</taxon>
        <taxon>Burkholderiales</taxon>
        <taxon>Alcaligenaceae</taxon>
        <taxon>Achromobacter</taxon>
    </lineage>
</organism>
<gene>
    <name evidence="16" type="primary">fyuA</name>
    <name evidence="16" type="ORF">LMG3441_01179</name>
</gene>
<keyword evidence="10 11" id="KW-0998">Cell outer membrane</keyword>
<reference evidence="16 17" key="1">
    <citation type="submission" date="2020-04" db="EMBL/GenBank/DDBJ databases">
        <authorList>
            <person name="De Canck E."/>
        </authorList>
    </citation>
    <scope>NUCLEOTIDE SEQUENCE [LARGE SCALE GENOMIC DNA]</scope>
    <source>
        <strain evidence="16 17">LMG 3441</strain>
    </source>
</reference>
<dbReference type="PANTHER" id="PTHR32552">
    <property type="entry name" value="FERRICHROME IRON RECEPTOR-RELATED"/>
    <property type="match status" value="1"/>
</dbReference>
<sequence length="670" mass="73888">MMPPPARLTPLAWALLCLTALPTALAAPAAHAQPSAELPAITVTADKQERALEDVPSSLSVYDGDMLDAQGIHNVEALQTITPGLSFQPFGQAGVNSPVMRGLSANFFSFSTSTLLVVDGVPTLTAQGYDDQLLGIDRVEVLRGPQSTLYGRNAEAGVINIHTRQPDNTLRGQVSAEIGSRDLRVMRFDLSGPLVEDRLYASVAGTWRSQHGFIDNTYTGQREDDRELRNGKIALRWTPSAHTDATLRYAQVDYRDGAALWGSPTAPRDTVASGTPSWNHSIGRSASLAVRHDFDTGLRLSSVTAWNNFRDRVQQDTDFLPADLLHIARDHEFSNVSQELRLEGDWNRTHWLVGLYADGDDHDLRNTQKMPMGLTESVVNLRGNSTAAFTNWTVPLAERWTLEAGARIERDRVRFRPQGADARRADWTRATPRIALQYAFAPRQQVYASVSDGFRAGGFNVFSPAANYAAYQPETLRSYEIGAKGWLPGNRLRYSSAFYVMSVKNMQVQQMPVPGLVYVTNAASARSIGAEFELEYLLGDGWSMQAGLGLNRTRFSSFMDGAADYSGNQNPFAPRINGYISARYDAPAGWYAQASLTGTGRVYLDSANRYTRNGYGLVNLAAGVTVRQMEISGYVNNLANRRYDAVGYQNGIVTVYSPPREVGMRFTWRI</sequence>
<evidence type="ECO:0000256" key="7">
    <source>
        <dbReference type="ARBA" id="ARBA00023065"/>
    </source>
</evidence>
<evidence type="ECO:0000256" key="11">
    <source>
        <dbReference type="PROSITE-ProRule" id="PRU01360"/>
    </source>
</evidence>
<dbReference type="InterPro" id="IPR012910">
    <property type="entry name" value="Plug_dom"/>
</dbReference>
<comment type="subcellular location">
    <subcellularLocation>
        <location evidence="1 11">Cell outer membrane</location>
        <topology evidence="1 11">Multi-pass membrane protein</topology>
    </subcellularLocation>
</comment>
<keyword evidence="4" id="KW-0410">Iron transport</keyword>
<keyword evidence="13" id="KW-0732">Signal</keyword>
<keyword evidence="9 11" id="KW-0472">Membrane</keyword>
<evidence type="ECO:0000313" key="17">
    <source>
        <dbReference type="Proteomes" id="UP000494269"/>
    </source>
</evidence>
<dbReference type="SUPFAM" id="SSF56935">
    <property type="entry name" value="Porins"/>
    <property type="match status" value="1"/>
</dbReference>